<organism evidence="9 10">
    <name type="scientific">Cuscuta epithymum</name>
    <dbReference type="NCBI Taxonomy" id="186058"/>
    <lineage>
        <taxon>Eukaryota</taxon>
        <taxon>Viridiplantae</taxon>
        <taxon>Streptophyta</taxon>
        <taxon>Embryophyta</taxon>
        <taxon>Tracheophyta</taxon>
        <taxon>Spermatophyta</taxon>
        <taxon>Magnoliopsida</taxon>
        <taxon>eudicotyledons</taxon>
        <taxon>Gunneridae</taxon>
        <taxon>Pentapetalae</taxon>
        <taxon>asterids</taxon>
        <taxon>lamiids</taxon>
        <taxon>Solanales</taxon>
        <taxon>Convolvulaceae</taxon>
        <taxon>Cuscuteae</taxon>
        <taxon>Cuscuta</taxon>
        <taxon>Cuscuta subgen. Cuscuta</taxon>
    </lineage>
</organism>
<keyword evidence="5" id="KW-0064">Aspartyl protease</keyword>
<dbReference type="GO" id="GO:0004190">
    <property type="term" value="F:aspartic-type endopeptidase activity"/>
    <property type="evidence" value="ECO:0007669"/>
    <property type="project" value="UniProtKB-KW"/>
</dbReference>
<reference evidence="9" key="1">
    <citation type="submission" date="2022-07" db="EMBL/GenBank/DDBJ databases">
        <authorList>
            <person name="Macas J."/>
            <person name="Novak P."/>
            <person name="Neumann P."/>
        </authorList>
    </citation>
    <scope>NUCLEOTIDE SEQUENCE</scope>
</reference>
<keyword evidence="10" id="KW-1185">Reference proteome</keyword>
<name>A0AAV0CTY6_9ASTE</name>
<dbReference type="SUPFAM" id="SSF50630">
    <property type="entry name" value="Acid proteases"/>
    <property type="match status" value="1"/>
</dbReference>
<dbReference type="InterPro" id="IPR033121">
    <property type="entry name" value="PEPTIDASE_A1"/>
</dbReference>
<dbReference type="Pfam" id="PF14541">
    <property type="entry name" value="TAXi_C"/>
    <property type="match status" value="1"/>
</dbReference>
<sequence length="464" mass="50886">MATDLNKENLLAIFVSLFGTLIILNCAAQEINQNNGVGAFTVELLHRDSPSSPLHDPRLSQWHRIHAAFQNSLARRLEVEEDPSIRVLPDPKAGTYLVRLSVGAAPAVKLAVADTGSDMIWLQCRHPCNRIQCSGDQHNESPSFNPNASVTYKPVHCQSQECSGLPGSRCARANNTCLYSARYNDGTFSEGEVAMDTLTLDLATEMFNFQTGELKGRQSMSFPDIIFGCGHTNHFADNDTRISGIVGLGSSRYSLINQIGGNRFSYCLVPLSHLNVSSKLQFGSHPAIVVRDVPGVVSTPLILKPPRIFYYLTLLGISVGNQTVVPTTGGNHQQHRGNIYIDSGTTFSFLPTDMYLGLEETVKSSIGQEPMKPDTKRRFLRLCYQGLQPEDVPVITAHFEGGDLKLNPVNSFVNVGDGIGCLAFAPTEGVPVFGNVAHTNFLVEYDLEKMLVSFMPTDCAKWKY</sequence>
<comment type="similarity">
    <text evidence="2">Belongs to the peptidase A1 family.</text>
</comment>
<dbReference type="PANTHER" id="PTHR47967">
    <property type="entry name" value="OS07G0603500 PROTEIN-RELATED"/>
    <property type="match status" value="1"/>
</dbReference>
<dbReference type="PROSITE" id="PS51767">
    <property type="entry name" value="PEPTIDASE_A1"/>
    <property type="match status" value="1"/>
</dbReference>
<evidence type="ECO:0000313" key="10">
    <source>
        <dbReference type="Proteomes" id="UP001152523"/>
    </source>
</evidence>
<dbReference type="CDD" id="cd05476">
    <property type="entry name" value="pepsin_A_like_plant"/>
    <property type="match status" value="1"/>
</dbReference>
<comment type="caution">
    <text evidence="9">The sequence shown here is derived from an EMBL/GenBank/DDBJ whole genome shotgun (WGS) entry which is preliminary data.</text>
</comment>
<keyword evidence="3" id="KW-0964">Secreted</keyword>
<protein>
    <recommendedName>
        <fullName evidence="8">Peptidase A1 domain-containing protein</fullName>
    </recommendedName>
</protein>
<feature type="domain" description="Peptidase A1" evidence="8">
    <location>
        <begin position="96"/>
        <end position="455"/>
    </location>
</feature>
<dbReference type="InterPro" id="IPR051708">
    <property type="entry name" value="Plant_Aspart_Prot_A1"/>
</dbReference>
<evidence type="ECO:0000256" key="1">
    <source>
        <dbReference type="ARBA" id="ARBA00004613"/>
    </source>
</evidence>
<evidence type="ECO:0000256" key="2">
    <source>
        <dbReference type="ARBA" id="ARBA00007447"/>
    </source>
</evidence>
<dbReference type="Proteomes" id="UP001152523">
    <property type="component" value="Unassembled WGS sequence"/>
</dbReference>
<evidence type="ECO:0000256" key="4">
    <source>
        <dbReference type="ARBA" id="ARBA00022670"/>
    </source>
</evidence>
<gene>
    <name evidence="9" type="ORF">CEPIT_LOCUS9295</name>
</gene>
<keyword evidence="4" id="KW-0645">Protease</keyword>
<dbReference type="AlphaFoldDB" id="A0AAV0CTY6"/>
<dbReference type="Pfam" id="PF14543">
    <property type="entry name" value="TAXi_N"/>
    <property type="match status" value="1"/>
</dbReference>
<evidence type="ECO:0000256" key="3">
    <source>
        <dbReference type="ARBA" id="ARBA00022525"/>
    </source>
</evidence>
<dbReference type="Gene3D" id="2.40.70.10">
    <property type="entry name" value="Acid Proteases"/>
    <property type="match status" value="2"/>
</dbReference>
<dbReference type="EMBL" id="CAMAPF010000051">
    <property type="protein sequence ID" value="CAH9085470.1"/>
    <property type="molecule type" value="Genomic_DNA"/>
</dbReference>
<keyword evidence="7" id="KW-0325">Glycoprotein</keyword>
<dbReference type="InterPro" id="IPR032799">
    <property type="entry name" value="TAXi_C"/>
</dbReference>
<evidence type="ECO:0000259" key="8">
    <source>
        <dbReference type="PROSITE" id="PS51767"/>
    </source>
</evidence>
<evidence type="ECO:0000313" key="9">
    <source>
        <dbReference type="EMBL" id="CAH9085470.1"/>
    </source>
</evidence>
<dbReference type="GO" id="GO:0005576">
    <property type="term" value="C:extracellular region"/>
    <property type="evidence" value="ECO:0007669"/>
    <property type="project" value="UniProtKB-SubCell"/>
</dbReference>
<evidence type="ECO:0000256" key="7">
    <source>
        <dbReference type="ARBA" id="ARBA00023180"/>
    </source>
</evidence>
<proteinExistence type="inferred from homology"/>
<keyword evidence="6" id="KW-0378">Hydrolase</keyword>
<dbReference type="FunFam" id="2.40.70.10:FF:000050">
    <property type="entry name" value="Aspartic proteinase CDR1"/>
    <property type="match status" value="1"/>
</dbReference>
<comment type="subcellular location">
    <subcellularLocation>
        <location evidence="1">Secreted</location>
    </subcellularLocation>
</comment>
<dbReference type="InterPro" id="IPR034161">
    <property type="entry name" value="Pepsin-like_plant"/>
</dbReference>
<evidence type="ECO:0000256" key="5">
    <source>
        <dbReference type="ARBA" id="ARBA00022750"/>
    </source>
</evidence>
<dbReference type="InterPro" id="IPR021109">
    <property type="entry name" value="Peptidase_aspartic_dom_sf"/>
</dbReference>
<dbReference type="GO" id="GO:0006508">
    <property type="term" value="P:proteolysis"/>
    <property type="evidence" value="ECO:0007669"/>
    <property type="project" value="UniProtKB-KW"/>
</dbReference>
<evidence type="ECO:0000256" key="6">
    <source>
        <dbReference type="ARBA" id="ARBA00022801"/>
    </source>
</evidence>
<dbReference type="PANTHER" id="PTHR47967:SF74">
    <property type="entry name" value="ASPARTIC PROTEINASE CDR1-LIKE"/>
    <property type="match status" value="1"/>
</dbReference>
<dbReference type="InterPro" id="IPR032861">
    <property type="entry name" value="TAXi_N"/>
</dbReference>
<accession>A0AAV0CTY6</accession>